<reference evidence="1" key="1">
    <citation type="submission" date="2023-05" db="EMBL/GenBank/DDBJ databases">
        <authorList>
            <person name="Stuckert A."/>
        </authorList>
    </citation>
    <scope>NUCLEOTIDE SEQUENCE</scope>
</reference>
<accession>A0ABN9DBK7</accession>
<name>A0ABN9DBK7_9NEOB</name>
<dbReference type="Proteomes" id="UP001162483">
    <property type="component" value="Unassembled WGS sequence"/>
</dbReference>
<gene>
    <name evidence="1" type="ORF">SPARVUS_LOCUS7024829</name>
</gene>
<protein>
    <submittedName>
        <fullName evidence="1">Uncharacterized protein</fullName>
    </submittedName>
</protein>
<evidence type="ECO:0000313" key="1">
    <source>
        <dbReference type="EMBL" id="CAI9569965.1"/>
    </source>
</evidence>
<organism evidence="1 2">
    <name type="scientific">Staurois parvus</name>
    <dbReference type="NCBI Taxonomy" id="386267"/>
    <lineage>
        <taxon>Eukaryota</taxon>
        <taxon>Metazoa</taxon>
        <taxon>Chordata</taxon>
        <taxon>Craniata</taxon>
        <taxon>Vertebrata</taxon>
        <taxon>Euteleostomi</taxon>
        <taxon>Amphibia</taxon>
        <taxon>Batrachia</taxon>
        <taxon>Anura</taxon>
        <taxon>Neobatrachia</taxon>
        <taxon>Ranoidea</taxon>
        <taxon>Ranidae</taxon>
        <taxon>Staurois</taxon>
    </lineage>
</organism>
<keyword evidence="2" id="KW-1185">Reference proteome</keyword>
<dbReference type="EMBL" id="CATNWA010014284">
    <property type="protein sequence ID" value="CAI9569965.1"/>
    <property type="molecule type" value="Genomic_DNA"/>
</dbReference>
<proteinExistence type="predicted"/>
<feature type="non-terminal residue" evidence="1">
    <location>
        <position position="50"/>
    </location>
</feature>
<comment type="caution">
    <text evidence="1">The sequence shown here is derived from an EMBL/GenBank/DDBJ whole genome shotgun (WGS) entry which is preliminary data.</text>
</comment>
<evidence type="ECO:0000313" key="2">
    <source>
        <dbReference type="Proteomes" id="UP001162483"/>
    </source>
</evidence>
<sequence length="50" mass="5806">MDTDRWHCWDYTDHQGTLIISVLMISERRAGNWHSAEGTCTLIIRALMIS</sequence>